<evidence type="ECO:0000313" key="3">
    <source>
        <dbReference type="Proteomes" id="UP000230002"/>
    </source>
</evidence>
<dbReference type="AlphaFoldDB" id="A0A2G8S5L2"/>
<gene>
    <name evidence="2" type="ORF">GSI_09099</name>
</gene>
<reference evidence="2 3" key="1">
    <citation type="journal article" date="2015" name="Sci. Rep.">
        <title>Chromosome-level genome map provides insights into diverse defense mechanisms in the medicinal fungus Ganoderma sinense.</title>
        <authorList>
            <person name="Zhu Y."/>
            <person name="Xu J."/>
            <person name="Sun C."/>
            <person name="Zhou S."/>
            <person name="Xu H."/>
            <person name="Nelson D.R."/>
            <person name="Qian J."/>
            <person name="Song J."/>
            <person name="Luo H."/>
            <person name="Xiang L."/>
            <person name="Li Y."/>
            <person name="Xu Z."/>
            <person name="Ji A."/>
            <person name="Wang L."/>
            <person name="Lu S."/>
            <person name="Hayward A."/>
            <person name="Sun W."/>
            <person name="Li X."/>
            <person name="Schwartz D.C."/>
            <person name="Wang Y."/>
            <person name="Chen S."/>
        </authorList>
    </citation>
    <scope>NUCLEOTIDE SEQUENCE [LARGE SCALE GENOMIC DNA]</scope>
    <source>
        <strain evidence="2 3">ZZ0214-1</strain>
    </source>
</reference>
<comment type="caution">
    <text evidence="2">The sequence shown here is derived from an EMBL/GenBank/DDBJ whole genome shotgun (WGS) entry which is preliminary data.</text>
</comment>
<name>A0A2G8S5L2_9APHY</name>
<sequence>MPSALSSPSGRIRSRTSDISDFLRGRHDAKASMDTPSRLPPPSQIPAIPRLSPSAAELVPVTPPKSKHKFSFLARKRKQSLSPSSAKTDASSASLAAVAVATPVHANTNSAAIGARRETDHKQVPPVPVVASHDREGGNQPMGAG</sequence>
<evidence type="ECO:0000256" key="1">
    <source>
        <dbReference type="SAM" id="MobiDB-lite"/>
    </source>
</evidence>
<organism evidence="2 3">
    <name type="scientific">Ganoderma sinense ZZ0214-1</name>
    <dbReference type="NCBI Taxonomy" id="1077348"/>
    <lineage>
        <taxon>Eukaryota</taxon>
        <taxon>Fungi</taxon>
        <taxon>Dikarya</taxon>
        <taxon>Basidiomycota</taxon>
        <taxon>Agaricomycotina</taxon>
        <taxon>Agaricomycetes</taxon>
        <taxon>Polyporales</taxon>
        <taxon>Polyporaceae</taxon>
        <taxon>Ganoderma</taxon>
    </lineage>
</organism>
<accession>A0A2G8S5L2</accession>
<dbReference type="Proteomes" id="UP000230002">
    <property type="component" value="Unassembled WGS sequence"/>
</dbReference>
<proteinExistence type="predicted"/>
<feature type="region of interest" description="Disordered" evidence="1">
    <location>
        <begin position="1"/>
        <end position="44"/>
    </location>
</feature>
<evidence type="ECO:0000313" key="2">
    <source>
        <dbReference type="EMBL" id="PIL29051.1"/>
    </source>
</evidence>
<keyword evidence="3" id="KW-1185">Reference proteome</keyword>
<dbReference type="OrthoDB" id="2757375at2759"/>
<dbReference type="EMBL" id="AYKW01000023">
    <property type="protein sequence ID" value="PIL29051.1"/>
    <property type="molecule type" value="Genomic_DNA"/>
</dbReference>
<feature type="region of interest" description="Disordered" evidence="1">
    <location>
        <begin position="112"/>
        <end position="145"/>
    </location>
</feature>
<feature type="compositionally biased region" description="Basic and acidic residues" evidence="1">
    <location>
        <begin position="15"/>
        <end position="31"/>
    </location>
</feature>
<protein>
    <submittedName>
        <fullName evidence="2">Uncharacterized protein</fullName>
    </submittedName>
</protein>